<feature type="transmembrane region" description="Helical" evidence="5">
    <location>
        <begin position="429"/>
        <end position="452"/>
    </location>
</feature>
<keyword evidence="2 5" id="KW-0812">Transmembrane</keyword>
<feature type="transmembrane region" description="Helical" evidence="5">
    <location>
        <begin position="71"/>
        <end position="90"/>
    </location>
</feature>
<comment type="subcellular location">
    <subcellularLocation>
        <location evidence="1">Membrane</location>
        <topology evidence="1">Multi-pass membrane protein</topology>
    </subcellularLocation>
</comment>
<dbReference type="InterPro" id="IPR007016">
    <property type="entry name" value="O-antigen_ligase-rel_domated"/>
</dbReference>
<evidence type="ECO:0000256" key="3">
    <source>
        <dbReference type="ARBA" id="ARBA00022989"/>
    </source>
</evidence>
<evidence type="ECO:0000256" key="5">
    <source>
        <dbReference type="SAM" id="Phobius"/>
    </source>
</evidence>
<evidence type="ECO:0000313" key="7">
    <source>
        <dbReference type="EMBL" id="CAB4659135.1"/>
    </source>
</evidence>
<evidence type="ECO:0000313" key="11">
    <source>
        <dbReference type="EMBL" id="CAB5056691.1"/>
    </source>
</evidence>
<feature type="transmembrane region" description="Helical" evidence="5">
    <location>
        <begin position="44"/>
        <end position="64"/>
    </location>
</feature>
<feature type="transmembrane region" description="Helical" evidence="5">
    <location>
        <begin position="225"/>
        <end position="244"/>
    </location>
</feature>
<dbReference type="SUPFAM" id="SSF48452">
    <property type="entry name" value="TPR-like"/>
    <property type="match status" value="1"/>
</dbReference>
<dbReference type="EMBL" id="CAFBLE010000001">
    <property type="protein sequence ID" value="CAB4856064.1"/>
    <property type="molecule type" value="Genomic_DNA"/>
</dbReference>
<dbReference type="InterPro" id="IPR051533">
    <property type="entry name" value="WaaL-like"/>
</dbReference>
<feature type="transmembrane region" description="Helical" evidence="5">
    <location>
        <begin position="249"/>
        <end position="270"/>
    </location>
</feature>
<reference evidence="10" key="1">
    <citation type="submission" date="2020-05" db="EMBL/GenBank/DDBJ databases">
        <authorList>
            <person name="Chiriac C."/>
            <person name="Salcher M."/>
            <person name="Ghai R."/>
            <person name="Kavagutti S V."/>
        </authorList>
    </citation>
    <scope>NUCLEOTIDE SEQUENCE</scope>
</reference>
<evidence type="ECO:0000313" key="9">
    <source>
        <dbReference type="EMBL" id="CAB4856064.1"/>
    </source>
</evidence>
<organism evidence="10">
    <name type="scientific">freshwater metagenome</name>
    <dbReference type="NCBI Taxonomy" id="449393"/>
    <lineage>
        <taxon>unclassified sequences</taxon>
        <taxon>metagenomes</taxon>
        <taxon>ecological metagenomes</taxon>
    </lineage>
</organism>
<dbReference type="EMBL" id="CAEZWT010000006">
    <property type="protein sequence ID" value="CAB4659135.1"/>
    <property type="molecule type" value="Genomic_DNA"/>
</dbReference>
<feature type="transmembrane region" description="Helical" evidence="5">
    <location>
        <begin position="401"/>
        <end position="417"/>
    </location>
</feature>
<feature type="transmembrane region" description="Helical" evidence="5">
    <location>
        <begin position="136"/>
        <end position="163"/>
    </location>
</feature>
<dbReference type="EMBL" id="CAEZZC010000001">
    <property type="protein sequence ID" value="CAB4738866.1"/>
    <property type="molecule type" value="Genomic_DNA"/>
</dbReference>
<evidence type="ECO:0000313" key="10">
    <source>
        <dbReference type="EMBL" id="CAB4917686.1"/>
    </source>
</evidence>
<accession>A0A6J7HG87</accession>
<dbReference type="GO" id="GO:0016020">
    <property type="term" value="C:membrane"/>
    <property type="evidence" value="ECO:0007669"/>
    <property type="project" value="UniProtKB-SubCell"/>
</dbReference>
<dbReference type="Gene3D" id="1.25.40.10">
    <property type="entry name" value="Tetratricopeptide repeat domain"/>
    <property type="match status" value="1"/>
</dbReference>
<dbReference type="EMBL" id="CAFBMV010000003">
    <property type="protein sequence ID" value="CAB4917686.1"/>
    <property type="molecule type" value="Genomic_DNA"/>
</dbReference>
<dbReference type="PANTHER" id="PTHR37422">
    <property type="entry name" value="TEICHURONIC ACID BIOSYNTHESIS PROTEIN TUAE"/>
    <property type="match status" value="1"/>
</dbReference>
<name>A0A6J7HG87_9ZZZZ</name>
<dbReference type="AlphaFoldDB" id="A0A6J7HG87"/>
<evidence type="ECO:0000259" key="6">
    <source>
        <dbReference type="Pfam" id="PF04932"/>
    </source>
</evidence>
<keyword evidence="4 5" id="KW-0472">Membrane</keyword>
<gene>
    <name evidence="7" type="ORF">UFOPK2289_00370</name>
    <name evidence="8" type="ORF">UFOPK2822_00023</name>
    <name evidence="9" type="ORF">UFOPK3346_00150</name>
    <name evidence="10" type="ORF">UFOPK3670_00454</name>
    <name evidence="11" type="ORF">UFOPK4308_00650</name>
</gene>
<dbReference type="EMBL" id="CAFBQL010000003">
    <property type="protein sequence ID" value="CAB5056691.1"/>
    <property type="molecule type" value="Genomic_DNA"/>
</dbReference>
<evidence type="ECO:0000256" key="1">
    <source>
        <dbReference type="ARBA" id="ARBA00004141"/>
    </source>
</evidence>
<feature type="transmembrane region" description="Helical" evidence="5">
    <location>
        <begin position="204"/>
        <end position="219"/>
    </location>
</feature>
<evidence type="ECO:0000256" key="2">
    <source>
        <dbReference type="ARBA" id="ARBA00022692"/>
    </source>
</evidence>
<dbReference type="PANTHER" id="PTHR37422:SF23">
    <property type="entry name" value="TEICHURONIC ACID BIOSYNTHESIS PROTEIN TUAE"/>
    <property type="match status" value="1"/>
</dbReference>
<protein>
    <submittedName>
        <fullName evidence="10">Unannotated protein</fullName>
    </submittedName>
</protein>
<feature type="transmembrane region" description="Helical" evidence="5">
    <location>
        <begin position="175"/>
        <end position="192"/>
    </location>
</feature>
<feature type="domain" description="O-antigen ligase-related" evidence="6">
    <location>
        <begin position="216"/>
        <end position="352"/>
    </location>
</feature>
<feature type="transmembrane region" description="Helical" evidence="5">
    <location>
        <begin position="336"/>
        <end position="364"/>
    </location>
</feature>
<sequence>MKKLAQLGEVEAKQSRRLVLAAGTLTTLLVWSTLDDPINIPKMFLLSIFAAWLLATVGSSFLATRNFGFNLGQICVGLFALGILVAAMVSDLRYTAFYGAPQRHLGAFSYWSLAVVAFASMASFTLNTLTQIRSLLFYLGIAMGLYALVQSTGHDLFSWVLLYGPVVGTLGNPDFASGLLGVTTIAALWVVVNPQGSGARRIQMRVLAGFGLVVELLAIKKTGSIQGFAAFALGLTSLVIILAWQKRKYFGYIALGVAAVGVLGVVAGLLNKGPFAARIYQSTLLNRLDYWKAAWSAFKAHPLFGIGLDRFGEYYGQYAPQIQVVENQGTDNAHNVFLQLLATGGLVVVLPYLLLLGVIFWAGLRAVIRSKGNNQIHLGALFAIWLALLAISTISIDNLGIAIWLWIAGGALYAASAKNVGAGKNSQSATLIAPIAGLVFSVIALVVIFPVWKTSALVFDLQRNRGALSEPDLKAKVDQLATINSSNVQALINATDFALQLDDKPLALSYAKKALALDPRSYYGNYLSALANEMQGKFAEAIAFRVQITQTDIWNTNNMLELTKDYVKVKDLSSAKAMASKIATLKPESDNAKAALALLNG</sequence>
<feature type="transmembrane region" description="Helical" evidence="5">
    <location>
        <begin position="110"/>
        <end position="129"/>
    </location>
</feature>
<proteinExistence type="predicted"/>
<keyword evidence="3 5" id="KW-1133">Transmembrane helix</keyword>
<feature type="transmembrane region" description="Helical" evidence="5">
    <location>
        <begin position="376"/>
        <end position="395"/>
    </location>
</feature>
<dbReference type="InterPro" id="IPR011990">
    <property type="entry name" value="TPR-like_helical_dom_sf"/>
</dbReference>
<evidence type="ECO:0000256" key="4">
    <source>
        <dbReference type="ARBA" id="ARBA00023136"/>
    </source>
</evidence>
<evidence type="ECO:0000313" key="8">
    <source>
        <dbReference type="EMBL" id="CAB4738866.1"/>
    </source>
</evidence>
<dbReference type="Pfam" id="PF04932">
    <property type="entry name" value="Wzy_C"/>
    <property type="match status" value="1"/>
</dbReference>